<dbReference type="Gene3D" id="2.40.100.10">
    <property type="entry name" value="Cyclophilin-like"/>
    <property type="match status" value="1"/>
</dbReference>
<dbReference type="PANTHER" id="PTHR11071">
    <property type="entry name" value="PEPTIDYL-PROLYL CIS-TRANS ISOMERASE"/>
    <property type="match status" value="1"/>
</dbReference>
<evidence type="ECO:0000313" key="8">
    <source>
        <dbReference type="EMBL" id="KIY69011.1"/>
    </source>
</evidence>
<reference evidence="8 9" key="1">
    <citation type="journal article" date="2015" name="Fungal Genet. Biol.">
        <title>Evolution of novel wood decay mechanisms in Agaricales revealed by the genome sequences of Fistulina hepatica and Cylindrobasidium torrendii.</title>
        <authorList>
            <person name="Floudas D."/>
            <person name="Held B.W."/>
            <person name="Riley R."/>
            <person name="Nagy L.G."/>
            <person name="Koehler G."/>
            <person name="Ransdell A.S."/>
            <person name="Younus H."/>
            <person name="Chow J."/>
            <person name="Chiniquy J."/>
            <person name="Lipzen A."/>
            <person name="Tritt A."/>
            <person name="Sun H."/>
            <person name="Haridas S."/>
            <person name="LaButti K."/>
            <person name="Ohm R.A."/>
            <person name="Kues U."/>
            <person name="Blanchette R.A."/>
            <person name="Grigoriev I.V."/>
            <person name="Minto R.E."/>
            <person name="Hibbett D.S."/>
        </authorList>
    </citation>
    <scope>NUCLEOTIDE SEQUENCE [LARGE SCALE GENOMIC DNA]</scope>
    <source>
        <strain evidence="8 9">FP15055 ss-10</strain>
    </source>
</reference>
<gene>
    <name evidence="8" type="ORF">CYLTODRAFT_394573</name>
</gene>
<dbReference type="FunFam" id="2.40.100.10:FF:000025">
    <property type="entry name" value="Peptidyl-prolyl cis-trans isomerase CYP19-2"/>
    <property type="match status" value="1"/>
</dbReference>
<dbReference type="InterPro" id="IPR020892">
    <property type="entry name" value="Cyclophilin-type_PPIase_CS"/>
</dbReference>
<dbReference type="SUPFAM" id="SSF48452">
    <property type="entry name" value="TPR-like"/>
    <property type="match status" value="1"/>
</dbReference>
<keyword evidence="4" id="KW-0802">TPR repeat</keyword>
<evidence type="ECO:0000256" key="4">
    <source>
        <dbReference type="ARBA" id="ARBA00022803"/>
    </source>
</evidence>
<protein>
    <recommendedName>
        <fullName evidence="2">peptidylprolyl isomerase</fullName>
        <ecNumber evidence="2">5.2.1.8</ecNumber>
    </recommendedName>
</protein>
<evidence type="ECO:0000256" key="2">
    <source>
        <dbReference type="ARBA" id="ARBA00013194"/>
    </source>
</evidence>
<accession>A0A0D7BH87</accession>
<evidence type="ECO:0000256" key="3">
    <source>
        <dbReference type="ARBA" id="ARBA00022737"/>
    </source>
</evidence>
<keyword evidence="3" id="KW-0677">Repeat</keyword>
<keyword evidence="6" id="KW-0413">Isomerase</keyword>
<dbReference type="GO" id="GO:0016018">
    <property type="term" value="F:cyclosporin A binding"/>
    <property type="evidence" value="ECO:0007669"/>
    <property type="project" value="TreeGrafter"/>
</dbReference>
<dbReference type="Gene3D" id="1.25.40.10">
    <property type="entry name" value="Tetratricopeptide repeat domain"/>
    <property type="match status" value="1"/>
</dbReference>
<comment type="catalytic activity">
    <reaction evidence="1">
        <text>[protein]-peptidylproline (omega=180) = [protein]-peptidylproline (omega=0)</text>
        <dbReference type="Rhea" id="RHEA:16237"/>
        <dbReference type="Rhea" id="RHEA-COMP:10747"/>
        <dbReference type="Rhea" id="RHEA-COMP:10748"/>
        <dbReference type="ChEBI" id="CHEBI:83833"/>
        <dbReference type="ChEBI" id="CHEBI:83834"/>
        <dbReference type="EC" id="5.2.1.8"/>
    </reaction>
</comment>
<evidence type="ECO:0000256" key="5">
    <source>
        <dbReference type="ARBA" id="ARBA00023110"/>
    </source>
</evidence>
<dbReference type="SMART" id="SM00028">
    <property type="entry name" value="TPR"/>
    <property type="match status" value="2"/>
</dbReference>
<dbReference type="AlphaFoldDB" id="A0A0D7BH87"/>
<dbReference type="PRINTS" id="PR00153">
    <property type="entry name" value="CSAPPISMRASE"/>
</dbReference>
<dbReference type="InterPro" id="IPR029000">
    <property type="entry name" value="Cyclophilin-like_dom_sf"/>
</dbReference>
<dbReference type="EMBL" id="KN880492">
    <property type="protein sequence ID" value="KIY69011.1"/>
    <property type="molecule type" value="Genomic_DNA"/>
</dbReference>
<dbReference type="GO" id="GO:0042026">
    <property type="term" value="P:protein refolding"/>
    <property type="evidence" value="ECO:0007669"/>
    <property type="project" value="UniProtKB-ARBA"/>
</dbReference>
<dbReference type="SUPFAM" id="SSF50891">
    <property type="entry name" value="Cyclophilin-like"/>
    <property type="match status" value="1"/>
</dbReference>
<dbReference type="PROSITE" id="PS00170">
    <property type="entry name" value="CSA_PPIASE_1"/>
    <property type="match status" value="1"/>
</dbReference>
<dbReference type="EC" id="5.2.1.8" evidence="2"/>
<proteinExistence type="predicted"/>
<dbReference type="FunFam" id="1.25.40.10:FF:000029">
    <property type="entry name" value="peptidyl-prolyl cis-trans isomerase D"/>
    <property type="match status" value="1"/>
</dbReference>
<evidence type="ECO:0000256" key="1">
    <source>
        <dbReference type="ARBA" id="ARBA00000971"/>
    </source>
</evidence>
<evidence type="ECO:0000259" key="7">
    <source>
        <dbReference type="PROSITE" id="PS50072"/>
    </source>
</evidence>
<dbReference type="Pfam" id="PF00160">
    <property type="entry name" value="Pro_isomerase"/>
    <property type="match status" value="1"/>
</dbReference>
<dbReference type="GO" id="GO:0005737">
    <property type="term" value="C:cytoplasm"/>
    <property type="evidence" value="ECO:0007669"/>
    <property type="project" value="TreeGrafter"/>
</dbReference>
<dbReference type="CDD" id="cd01926">
    <property type="entry name" value="cyclophilin_ABH_like"/>
    <property type="match status" value="1"/>
</dbReference>
<dbReference type="STRING" id="1314674.A0A0D7BH87"/>
<dbReference type="GO" id="GO:0003755">
    <property type="term" value="F:peptidyl-prolyl cis-trans isomerase activity"/>
    <property type="evidence" value="ECO:0007669"/>
    <property type="project" value="UniProtKB-KW"/>
</dbReference>
<sequence length="360" mass="39479">MSARPYVYFDISIGGDSAGRVIFQLYSDLVPKTAENFRALCEGQTREDGQFLGYKGSGFHRVIKGFMCQGGDFTNHNGTGGISIYGEKFQDEAFPVKHERPFLLSMANSGPNTNGSQFFITTVPTPHLDGKHVVFGEVVRGKGIVRKVENFPTLSGDKPEKDILIADCGTLAELPPLEDGDGDVYEDWPDDEERDTEKPEVALEIATKIRELGNGAFKAGKMAEALDKWEKALRYLDVHPVLPDETPADLKEKYIALKSALLLNSALAGAKSKPSVGIKFASRALDMSPPLSDSDKAKALYRRALCHVAQHNEDDALEDLTAANKIVPSDAAISNELTKVKQRLQEKKAKAKKQFAKMFG</sequence>
<evidence type="ECO:0000313" key="9">
    <source>
        <dbReference type="Proteomes" id="UP000054007"/>
    </source>
</evidence>
<organism evidence="8 9">
    <name type="scientific">Cylindrobasidium torrendii FP15055 ss-10</name>
    <dbReference type="NCBI Taxonomy" id="1314674"/>
    <lineage>
        <taxon>Eukaryota</taxon>
        <taxon>Fungi</taxon>
        <taxon>Dikarya</taxon>
        <taxon>Basidiomycota</taxon>
        <taxon>Agaricomycotina</taxon>
        <taxon>Agaricomycetes</taxon>
        <taxon>Agaricomycetidae</taxon>
        <taxon>Agaricales</taxon>
        <taxon>Marasmiineae</taxon>
        <taxon>Physalacriaceae</taxon>
        <taxon>Cylindrobasidium</taxon>
    </lineage>
</organism>
<dbReference type="InterPro" id="IPR002130">
    <property type="entry name" value="Cyclophilin-type_PPIase_dom"/>
</dbReference>
<dbReference type="PROSITE" id="PS50072">
    <property type="entry name" value="CSA_PPIASE_2"/>
    <property type="match status" value="1"/>
</dbReference>
<evidence type="ECO:0000256" key="6">
    <source>
        <dbReference type="ARBA" id="ARBA00023235"/>
    </source>
</evidence>
<dbReference type="Proteomes" id="UP000054007">
    <property type="component" value="Unassembled WGS sequence"/>
</dbReference>
<dbReference type="InterPro" id="IPR011990">
    <property type="entry name" value="TPR-like_helical_dom_sf"/>
</dbReference>
<dbReference type="PANTHER" id="PTHR11071:SF561">
    <property type="entry name" value="PEPTIDYL-PROLYL CIS-TRANS ISOMERASE D-RELATED"/>
    <property type="match status" value="1"/>
</dbReference>
<keyword evidence="9" id="KW-1185">Reference proteome</keyword>
<feature type="domain" description="PPIase cyclophilin-type" evidence="7">
    <location>
        <begin position="8"/>
        <end position="170"/>
    </location>
</feature>
<dbReference type="InterPro" id="IPR019734">
    <property type="entry name" value="TPR_rpt"/>
</dbReference>
<dbReference type="OrthoDB" id="193499at2759"/>
<name>A0A0D7BH87_9AGAR</name>
<keyword evidence="5" id="KW-0697">Rotamase</keyword>